<evidence type="ECO:0000313" key="2">
    <source>
        <dbReference type="Proteomes" id="UP000094065"/>
    </source>
</evidence>
<dbReference type="EMBL" id="AWGJ01000003">
    <property type="protein sequence ID" value="ODN81521.1"/>
    <property type="molecule type" value="Genomic_DNA"/>
</dbReference>
<comment type="caution">
    <text evidence="1">The sequence shown here is derived from an EMBL/GenBank/DDBJ whole genome shotgun (WGS) entry which is preliminary data.</text>
</comment>
<protein>
    <submittedName>
        <fullName evidence="1">Uncharacterized protein</fullName>
    </submittedName>
</protein>
<sequence length="298" mass="33094">MSDPWTDWTDEHYQDVLLTSYSVRAGGHGLSFAFGPWERMHLAIDKGEDAPHYEYDVFNFKGVGLQSAPPATGIQEHNAIIHDVDPSAVSYTLLSRYTPNPELRTWDIAEFSQLGGPHPLSGLWNRLCECDQPECVLQSVPAELARELVNSINTDTLHNTELCEPRPAGHHHSLFTTLPWEKADIIVNKPDGTFDIESEVIFSTVGYRDDPDNAARDNAADVHEVSPDDVYASALARYTPYPALRSWHIETFSPDQRGEGAEEVARSRLCDCPNPGCTLADVPTEIAESLHRAVGTDE</sequence>
<proteinExistence type="predicted"/>
<dbReference type="RefSeq" id="XP_018995840.1">
    <property type="nucleotide sequence ID" value="XM_019135437.1"/>
</dbReference>
<dbReference type="OrthoDB" id="10287644at2759"/>
<dbReference type="Proteomes" id="UP000094065">
    <property type="component" value="Unassembled WGS sequence"/>
</dbReference>
<dbReference type="AlphaFoldDB" id="A0A1E3I125"/>
<dbReference type="GeneID" id="30153251"/>
<gene>
    <name evidence="1" type="ORF">L202_01942</name>
</gene>
<accession>A0A1E3I125</accession>
<name>A0A1E3I125_9TREE</name>
<reference evidence="1 2" key="1">
    <citation type="submission" date="2016-06" db="EMBL/GenBank/DDBJ databases">
        <title>Evolution of pathogenesis and genome organization in the Tremellales.</title>
        <authorList>
            <person name="Cuomo C."/>
            <person name="Litvintseva A."/>
            <person name="Heitman J."/>
            <person name="Chen Y."/>
            <person name="Sun S."/>
            <person name="Springer D."/>
            <person name="Dromer F."/>
            <person name="Young S."/>
            <person name="Zeng Q."/>
            <person name="Chapman S."/>
            <person name="Gujja S."/>
            <person name="Saif S."/>
            <person name="Birren B."/>
        </authorList>
    </citation>
    <scope>NUCLEOTIDE SEQUENCE [LARGE SCALE GENOMIC DNA]</scope>
    <source>
        <strain evidence="1 2">CBS 6039</strain>
    </source>
</reference>
<evidence type="ECO:0000313" key="1">
    <source>
        <dbReference type="EMBL" id="ODN81521.1"/>
    </source>
</evidence>
<keyword evidence="2" id="KW-1185">Reference proteome</keyword>
<organism evidence="1 2">
    <name type="scientific">Cryptococcus amylolentus CBS 6039</name>
    <dbReference type="NCBI Taxonomy" id="1295533"/>
    <lineage>
        <taxon>Eukaryota</taxon>
        <taxon>Fungi</taxon>
        <taxon>Dikarya</taxon>
        <taxon>Basidiomycota</taxon>
        <taxon>Agaricomycotina</taxon>
        <taxon>Tremellomycetes</taxon>
        <taxon>Tremellales</taxon>
        <taxon>Cryptococcaceae</taxon>
        <taxon>Cryptococcus</taxon>
    </lineage>
</organism>